<dbReference type="GO" id="GO:0006355">
    <property type="term" value="P:regulation of DNA-templated transcription"/>
    <property type="evidence" value="ECO:0007669"/>
    <property type="project" value="InterPro"/>
</dbReference>
<dbReference type="EMBL" id="WISZ01000122">
    <property type="protein sequence ID" value="MQX09614.1"/>
    <property type="molecule type" value="Genomic_DNA"/>
</dbReference>
<dbReference type="AlphaFoldDB" id="A0A844A8U0"/>
<protein>
    <recommendedName>
        <fullName evidence="1">HTH luxR-type domain-containing protein</fullName>
    </recommendedName>
</protein>
<evidence type="ECO:0000313" key="3">
    <source>
        <dbReference type="Proteomes" id="UP000466694"/>
    </source>
</evidence>
<accession>A0A844A8U0</accession>
<reference evidence="2 3" key="1">
    <citation type="journal article" date="2013" name="Genome Biol.">
        <title>Comparative genomics of the core and accessory genomes of 48 Sinorhizobium strains comprising five genospecies.</title>
        <authorList>
            <person name="Sugawara M."/>
            <person name="Epstein B."/>
            <person name="Badgley B.D."/>
            <person name="Unno T."/>
            <person name="Xu L."/>
            <person name="Reese J."/>
            <person name="Gyaneshwar P."/>
            <person name="Denny R."/>
            <person name="Mudge J."/>
            <person name="Bharti A.K."/>
            <person name="Farmer A.D."/>
            <person name="May G.D."/>
            <person name="Woodward J.E."/>
            <person name="Medigue C."/>
            <person name="Vallenet D."/>
            <person name="Lajus A."/>
            <person name="Rouy Z."/>
            <person name="Martinez-Vaz B."/>
            <person name="Tiffin P."/>
            <person name="Young N.D."/>
            <person name="Sadowsky M.J."/>
        </authorList>
    </citation>
    <scope>NUCLEOTIDE SEQUENCE [LARGE SCALE GENOMIC DNA]</scope>
    <source>
        <strain evidence="2 3">USDA205</strain>
    </source>
</reference>
<dbReference type="SMART" id="SM00421">
    <property type="entry name" value="HTH_LUXR"/>
    <property type="match status" value="1"/>
</dbReference>
<dbReference type="InterPro" id="IPR000792">
    <property type="entry name" value="Tscrpt_reg_LuxR_C"/>
</dbReference>
<feature type="domain" description="HTH luxR-type" evidence="1">
    <location>
        <begin position="327"/>
        <end position="384"/>
    </location>
</feature>
<evidence type="ECO:0000313" key="2">
    <source>
        <dbReference type="EMBL" id="MQX09614.1"/>
    </source>
</evidence>
<name>A0A844A8U0_RHIFR</name>
<dbReference type="InterPro" id="IPR036388">
    <property type="entry name" value="WH-like_DNA-bd_sf"/>
</dbReference>
<sequence>MSGELMAIPSTDFYDEDAISAITHSVSEKVDAAALGAIGWDDVARSLTKSFPRSVCALLNFNTAENWLNFEATDNIEPAFVKSYAEHFAPLNPWTPIWRSVPSGTVLVAEESCPTSMFTKTEFYNDWMRPQKNNEGAVGVKIDGGRDLIHLSLHYPLAVAGTYDFATAEVLRRIRGSLLRSINVGRLLQVQTEAAVARSALVERGSCAAFVVDGDRRVRLANEHAEKLSSGSVVKQRHGIASLSDPHMDRCLREGVWALSRRLPVLLSRLHFCVDGQNWQVSLASLPAVVSGGSTSLVLADSLVLILVKNLDARSRDAAVWSALGAKFSLTPSEIVFCQRLASGASLAEVAQALGISKETARNRVKSIFHKTGTHRQGELVAMLASLG</sequence>
<dbReference type="Proteomes" id="UP000466694">
    <property type="component" value="Unassembled WGS sequence"/>
</dbReference>
<dbReference type="Gene3D" id="1.10.10.10">
    <property type="entry name" value="Winged helix-like DNA-binding domain superfamily/Winged helix DNA-binding domain"/>
    <property type="match status" value="1"/>
</dbReference>
<proteinExistence type="predicted"/>
<dbReference type="RefSeq" id="WP_037436023.1">
    <property type="nucleotide sequence ID" value="NZ_BJNI01000122.1"/>
</dbReference>
<evidence type="ECO:0000259" key="1">
    <source>
        <dbReference type="SMART" id="SM00421"/>
    </source>
</evidence>
<organism evidence="2 3">
    <name type="scientific">Rhizobium fredii</name>
    <name type="common">Sinorhizobium fredii</name>
    <dbReference type="NCBI Taxonomy" id="380"/>
    <lineage>
        <taxon>Bacteria</taxon>
        <taxon>Pseudomonadati</taxon>
        <taxon>Pseudomonadota</taxon>
        <taxon>Alphaproteobacteria</taxon>
        <taxon>Hyphomicrobiales</taxon>
        <taxon>Rhizobiaceae</taxon>
        <taxon>Sinorhizobium/Ensifer group</taxon>
        <taxon>Sinorhizobium</taxon>
    </lineage>
</organism>
<comment type="caution">
    <text evidence="2">The sequence shown here is derived from an EMBL/GenBank/DDBJ whole genome shotgun (WGS) entry which is preliminary data.</text>
</comment>
<dbReference type="GO" id="GO:0003677">
    <property type="term" value="F:DNA binding"/>
    <property type="evidence" value="ECO:0007669"/>
    <property type="project" value="InterPro"/>
</dbReference>
<dbReference type="SUPFAM" id="SSF46894">
    <property type="entry name" value="C-terminal effector domain of the bipartite response regulators"/>
    <property type="match status" value="1"/>
</dbReference>
<gene>
    <name evidence="2" type="ORF">GHK48_15360</name>
</gene>
<dbReference type="InterPro" id="IPR016032">
    <property type="entry name" value="Sig_transdc_resp-reg_C-effctor"/>
</dbReference>